<dbReference type="SUPFAM" id="SSF51182">
    <property type="entry name" value="RmlC-like cupins"/>
    <property type="match status" value="1"/>
</dbReference>
<organism evidence="2">
    <name type="scientific">viral metagenome</name>
    <dbReference type="NCBI Taxonomy" id="1070528"/>
    <lineage>
        <taxon>unclassified sequences</taxon>
        <taxon>metagenomes</taxon>
        <taxon>organismal metagenomes</taxon>
    </lineage>
</organism>
<dbReference type="CDD" id="cd20292">
    <property type="entry name" value="cupin_QdtA-like"/>
    <property type="match status" value="1"/>
</dbReference>
<reference evidence="2" key="1">
    <citation type="journal article" date="2020" name="Nature">
        <title>Giant virus diversity and host interactions through global metagenomics.</title>
        <authorList>
            <person name="Schulz F."/>
            <person name="Roux S."/>
            <person name="Paez-Espino D."/>
            <person name="Jungbluth S."/>
            <person name="Walsh D.A."/>
            <person name="Denef V.J."/>
            <person name="McMahon K.D."/>
            <person name="Konstantinidis K.T."/>
            <person name="Eloe-Fadrosh E.A."/>
            <person name="Kyrpides N.C."/>
            <person name="Woyke T."/>
        </authorList>
    </citation>
    <scope>NUCLEOTIDE SEQUENCE</scope>
    <source>
        <strain evidence="2">GVMAG-M-3300009163-63</strain>
    </source>
</reference>
<dbReference type="InterPro" id="IPR014710">
    <property type="entry name" value="RmlC-like_jellyroll"/>
</dbReference>
<dbReference type="AlphaFoldDB" id="A0A6C0EZX9"/>
<dbReference type="Gene3D" id="2.60.120.10">
    <property type="entry name" value="Jelly Rolls"/>
    <property type="match status" value="1"/>
</dbReference>
<dbReference type="InterPro" id="IPR008894">
    <property type="entry name" value="QdtA_cupin_dom"/>
</dbReference>
<feature type="domain" description="Sugar 3,4-ketoisomerase QdtA cupin" evidence="1">
    <location>
        <begin position="31"/>
        <end position="138"/>
    </location>
</feature>
<proteinExistence type="predicted"/>
<name>A0A6C0EZX9_9ZZZZ</name>
<dbReference type="Pfam" id="PF05523">
    <property type="entry name" value="FdtA"/>
    <property type="match status" value="1"/>
</dbReference>
<dbReference type="EMBL" id="MN738999">
    <property type="protein sequence ID" value="QHT34352.1"/>
    <property type="molecule type" value="Genomic_DNA"/>
</dbReference>
<protein>
    <recommendedName>
        <fullName evidence="1">Sugar 3,4-ketoisomerase QdtA cupin domain-containing protein</fullName>
    </recommendedName>
</protein>
<evidence type="ECO:0000259" key="1">
    <source>
        <dbReference type="Pfam" id="PF05523"/>
    </source>
</evidence>
<dbReference type="InterPro" id="IPR011051">
    <property type="entry name" value="RmlC_Cupin_sf"/>
</dbReference>
<sequence>MENNVIKYKTFSLTPIITNGKPGELIDLDLKNICLKNEIPFTISKFFYLNELNSELSRGNHSNTNASEILICLKGSFEIKLHDGIEEKLFKLNKNDAIYINKNIWISYYNFNDCIIMAFVNIIVNDKTSCYNFNDFISNNHNNPK</sequence>
<accession>A0A6C0EZX9</accession>
<evidence type="ECO:0000313" key="2">
    <source>
        <dbReference type="EMBL" id="QHT34352.1"/>
    </source>
</evidence>